<keyword evidence="3" id="KW-1185">Reference proteome</keyword>
<name>A0AAV1I2R2_9CHLO</name>
<comment type="caution">
    <text evidence="2">The sequence shown here is derived from an EMBL/GenBank/DDBJ whole genome shotgun (WGS) entry which is preliminary data.</text>
</comment>
<dbReference type="EMBL" id="CAUYUE010000005">
    <property type="protein sequence ID" value="CAK0774782.1"/>
    <property type="molecule type" value="Genomic_DNA"/>
</dbReference>
<evidence type="ECO:0000313" key="3">
    <source>
        <dbReference type="Proteomes" id="UP001314263"/>
    </source>
</evidence>
<evidence type="ECO:0000256" key="1">
    <source>
        <dbReference type="SAM" id="MobiDB-lite"/>
    </source>
</evidence>
<gene>
    <name evidence="2" type="ORF">CVIRNUC_004202</name>
</gene>
<protein>
    <submittedName>
        <fullName evidence="2">Uncharacterized protein</fullName>
    </submittedName>
</protein>
<dbReference type="Proteomes" id="UP001314263">
    <property type="component" value="Unassembled WGS sequence"/>
</dbReference>
<accession>A0AAV1I2R2</accession>
<proteinExistence type="predicted"/>
<feature type="region of interest" description="Disordered" evidence="1">
    <location>
        <begin position="1"/>
        <end position="26"/>
    </location>
</feature>
<organism evidence="2 3">
    <name type="scientific">Coccomyxa viridis</name>
    <dbReference type="NCBI Taxonomy" id="1274662"/>
    <lineage>
        <taxon>Eukaryota</taxon>
        <taxon>Viridiplantae</taxon>
        <taxon>Chlorophyta</taxon>
        <taxon>core chlorophytes</taxon>
        <taxon>Trebouxiophyceae</taxon>
        <taxon>Trebouxiophyceae incertae sedis</taxon>
        <taxon>Coccomyxaceae</taxon>
        <taxon>Coccomyxa</taxon>
    </lineage>
</organism>
<dbReference type="AlphaFoldDB" id="A0AAV1I2R2"/>
<evidence type="ECO:0000313" key="2">
    <source>
        <dbReference type="EMBL" id="CAK0774782.1"/>
    </source>
</evidence>
<sequence length="196" mass="21473">MEGMFAQGRQSNRLAHATREEKGLSEFEVEAEGLRPAMLEAESAAGEEGERVGDHLQVWVGLLSDGLSAHFLSDDVADIAEVGLETDGVASEVFTIIVWSPEMVGIEVESSDGILHGSVAWRELADMPEDFDRLAWPCKVRASFAVDPAPFPYERLVNVALDGDNLLIQVMWSKCRETSWLQADAAAMREKIATPV</sequence>
<reference evidence="2 3" key="1">
    <citation type="submission" date="2023-10" db="EMBL/GenBank/DDBJ databases">
        <authorList>
            <person name="Maclean D."/>
            <person name="Macfadyen A."/>
        </authorList>
    </citation>
    <scope>NUCLEOTIDE SEQUENCE [LARGE SCALE GENOMIC DNA]</scope>
</reference>